<dbReference type="PANTHER" id="PTHR12780">
    <property type="entry name" value="RNA POLYMERASE III DNA DIRECTED , 39KD SUBUNIT-RELATED"/>
    <property type="match status" value="1"/>
</dbReference>
<evidence type="ECO:0000256" key="5">
    <source>
        <dbReference type="ARBA" id="ARBA00023242"/>
    </source>
</evidence>
<evidence type="ECO:0000256" key="1">
    <source>
        <dbReference type="ARBA" id="ARBA00004123"/>
    </source>
</evidence>
<dbReference type="InterPro" id="IPR036388">
    <property type="entry name" value="WH-like_DNA-bd_sf"/>
</dbReference>
<dbReference type="SUPFAM" id="SSF46785">
    <property type="entry name" value="Winged helix' DNA-binding domain"/>
    <property type="match status" value="1"/>
</dbReference>
<keyword evidence="3" id="KW-0240">DNA-directed RNA polymerase</keyword>
<comment type="similarity">
    <text evidence="2">Belongs to the eukaryotic RPC34/RPC39 RNA polymerase subunit family.</text>
</comment>
<name>A0A8C7B4T3_NEOVI</name>
<dbReference type="InterPro" id="IPR007832">
    <property type="entry name" value="RNA_pol_Rpc34"/>
</dbReference>
<evidence type="ECO:0000256" key="2">
    <source>
        <dbReference type="ARBA" id="ARBA00011038"/>
    </source>
</evidence>
<keyword evidence="5" id="KW-0539">Nucleus</keyword>
<accession>A0A8C7B4T3</accession>
<evidence type="ECO:0000256" key="4">
    <source>
        <dbReference type="ARBA" id="ARBA00023163"/>
    </source>
</evidence>
<evidence type="ECO:0000313" key="7">
    <source>
        <dbReference type="Proteomes" id="UP000694425"/>
    </source>
</evidence>
<dbReference type="AlphaFoldDB" id="A0A8C7B4T3"/>
<sequence length="143" mass="16208">MAEVKVKVQPPDADPVEIENRIIELCHQFPHGITDQVIQNEMPHIEAQQRAVAINRLLSMGQLDLLRSNTGLLYRIKDSQNAGKMKGSDNQEKLVYQIIEDAGNKGKHVKEETEKNIVFRTRNRDRWVKASAFGSGHDPRVLG</sequence>
<dbReference type="GO" id="GO:0006383">
    <property type="term" value="P:transcription by RNA polymerase III"/>
    <property type="evidence" value="ECO:0007669"/>
    <property type="project" value="InterPro"/>
</dbReference>
<reference evidence="6" key="1">
    <citation type="submission" date="2025-08" db="UniProtKB">
        <authorList>
            <consortium name="Ensembl"/>
        </authorList>
    </citation>
    <scope>IDENTIFICATION</scope>
</reference>
<organism evidence="6 7">
    <name type="scientific">Neovison vison</name>
    <name type="common">American mink</name>
    <name type="synonym">Mustela vison</name>
    <dbReference type="NCBI Taxonomy" id="452646"/>
    <lineage>
        <taxon>Eukaryota</taxon>
        <taxon>Metazoa</taxon>
        <taxon>Chordata</taxon>
        <taxon>Craniata</taxon>
        <taxon>Vertebrata</taxon>
        <taxon>Euteleostomi</taxon>
        <taxon>Mammalia</taxon>
        <taxon>Eutheria</taxon>
        <taxon>Laurasiatheria</taxon>
        <taxon>Carnivora</taxon>
        <taxon>Caniformia</taxon>
        <taxon>Musteloidea</taxon>
        <taxon>Mustelidae</taxon>
        <taxon>Mustelinae</taxon>
        <taxon>Neogale</taxon>
    </lineage>
</organism>
<reference evidence="6" key="2">
    <citation type="submission" date="2025-09" db="UniProtKB">
        <authorList>
            <consortium name="Ensembl"/>
        </authorList>
    </citation>
    <scope>IDENTIFICATION</scope>
</reference>
<dbReference type="InterPro" id="IPR016049">
    <property type="entry name" value="RNA_pol_Rpc34-like"/>
</dbReference>
<keyword evidence="4" id="KW-0804">Transcription</keyword>
<dbReference type="GeneTree" id="ENSGT00390000009679"/>
<dbReference type="Proteomes" id="UP000694425">
    <property type="component" value="Unplaced"/>
</dbReference>
<protein>
    <submittedName>
        <fullName evidence="6">Uncharacterized protein</fullName>
    </submittedName>
</protein>
<comment type="subcellular location">
    <subcellularLocation>
        <location evidence="1">Nucleus</location>
    </subcellularLocation>
</comment>
<dbReference type="Gene3D" id="1.10.10.10">
    <property type="entry name" value="Winged helix-like DNA-binding domain superfamily/Winged helix DNA-binding domain"/>
    <property type="match status" value="1"/>
</dbReference>
<dbReference type="GO" id="GO:0005666">
    <property type="term" value="C:RNA polymerase III complex"/>
    <property type="evidence" value="ECO:0007669"/>
    <property type="project" value="InterPro"/>
</dbReference>
<keyword evidence="7" id="KW-1185">Reference proteome</keyword>
<dbReference type="InterPro" id="IPR036390">
    <property type="entry name" value="WH_DNA-bd_sf"/>
</dbReference>
<proteinExistence type="inferred from homology"/>
<evidence type="ECO:0000313" key="6">
    <source>
        <dbReference type="Ensembl" id="ENSNVIP00000013912.1"/>
    </source>
</evidence>
<dbReference type="Ensembl" id="ENSNVIT00000016259.1">
    <property type="protein sequence ID" value="ENSNVIP00000013912.1"/>
    <property type="gene ID" value="ENSNVIG00000010961.1"/>
</dbReference>
<evidence type="ECO:0000256" key="3">
    <source>
        <dbReference type="ARBA" id="ARBA00022478"/>
    </source>
</evidence>
<dbReference type="FunFam" id="1.10.10.10:FF:000237">
    <property type="entry name" value="DNA-directed RNA polymerase III subunit RPC6"/>
    <property type="match status" value="1"/>
</dbReference>
<dbReference type="Pfam" id="PF05158">
    <property type="entry name" value="RNA_pol_Rpc34"/>
    <property type="match status" value="1"/>
</dbReference>